<dbReference type="OrthoDB" id="4500827at2759"/>
<evidence type="ECO:0000256" key="1">
    <source>
        <dbReference type="SAM" id="MobiDB-lite"/>
    </source>
</evidence>
<organism evidence="2 3">
    <name type="scientific">Aspergillus leporis</name>
    <dbReference type="NCBI Taxonomy" id="41062"/>
    <lineage>
        <taxon>Eukaryota</taxon>
        <taxon>Fungi</taxon>
        <taxon>Dikarya</taxon>
        <taxon>Ascomycota</taxon>
        <taxon>Pezizomycotina</taxon>
        <taxon>Eurotiomycetes</taxon>
        <taxon>Eurotiomycetidae</taxon>
        <taxon>Eurotiales</taxon>
        <taxon>Aspergillaceae</taxon>
        <taxon>Aspergillus</taxon>
        <taxon>Aspergillus subgen. Circumdati</taxon>
    </lineage>
</organism>
<proteinExistence type="predicted"/>
<dbReference type="Proteomes" id="UP000326565">
    <property type="component" value="Unassembled WGS sequence"/>
</dbReference>
<name>A0A5N5WVM2_9EURO</name>
<protein>
    <submittedName>
        <fullName evidence="2">Uncharacterized protein</fullName>
    </submittedName>
</protein>
<reference evidence="2 3" key="1">
    <citation type="submission" date="2019-04" db="EMBL/GenBank/DDBJ databases">
        <title>Friends and foes A comparative genomics study of 23 Aspergillus species from section Flavi.</title>
        <authorList>
            <consortium name="DOE Joint Genome Institute"/>
            <person name="Kjaerbolling I."/>
            <person name="Vesth T."/>
            <person name="Frisvad J.C."/>
            <person name="Nybo J.L."/>
            <person name="Theobald S."/>
            <person name="Kildgaard S."/>
            <person name="Isbrandt T."/>
            <person name="Kuo A."/>
            <person name="Sato A."/>
            <person name="Lyhne E.K."/>
            <person name="Kogle M.E."/>
            <person name="Wiebenga A."/>
            <person name="Kun R.S."/>
            <person name="Lubbers R.J."/>
            <person name="Makela M.R."/>
            <person name="Barry K."/>
            <person name="Chovatia M."/>
            <person name="Clum A."/>
            <person name="Daum C."/>
            <person name="Haridas S."/>
            <person name="He G."/>
            <person name="LaButti K."/>
            <person name="Lipzen A."/>
            <person name="Mondo S."/>
            <person name="Riley R."/>
            <person name="Salamov A."/>
            <person name="Simmons B.A."/>
            <person name="Magnuson J.K."/>
            <person name="Henrissat B."/>
            <person name="Mortensen U.H."/>
            <person name="Larsen T.O."/>
            <person name="Devries R.P."/>
            <person name="Grigoriev I.V."/>
            <person name="Machida M."/>
            <person name="Baker S.E."/>
            <person name="Andersen M.R."/>
        </authorList>
    </citation>
    <scope>NUCLEOTIDE SEQUENCE [LARGE SCALE GENOMIC DNA]</scope>
    <source>
        <strain evidence="2 3">CBS 151.66</strain>
    </source>
</reference>
<keyword evidence="3" id="KW-1185">Reference proteome</keyword>
<gene>
    <name evidence="2" type="ORF">BDV29DRAFT_158364</name>
</gene>
<evidence type="ECO:0000313" key="3">
    <source>
        <dbReference type="Proteomes" id="UP000326565"/>
    </source>
</evidence>
<evidence type="ECO:0000313" key="2">
    <source>
        <dbReference type="EMBL" id="KAB8072588.1"/>
    </source>
</evidence>
<dbReference type="EMBL" id="ML732243">
    <property type="protein sequence ID" value="KAB8072588.1"/>
    <property type="molecule type" value="Genomic_DNA"/>
</dbReference>
<accession>A0A5N5WVM2</accession>
<sequence length="170" mass="18740">MDDPYQDDSGRWEEPRNDLGVVHYHEQAAPFAISDWELGVHIPSLIVERLMVTQQFELALKVMGPLFHPSIDGEALSRVGPSHRFVEAASGGPPSTWTRSGLSMSGRRAAATSMRRHGAIRGLHEASRHKVHRTTTWDGRPAFSPRHPGEHPVPQAPGAPQTPGAVQRRV</sequence>
<feature type="region of interest" description="Disordered" evidence="1">
    <location>
        <begin position="126"/>
        <end position="170"/>
    </location>
</feature>
<feature type="compositionally biased region" description="Low complexity" evidence="1">
    <location>
        <begin position="152"/>
        <end position="170"/>
    </location>
</feature>
<dbReference type="AlphaFoldDB" id="A0A5N5WVM2"/>